<protein>
    <submittedName>
        <fullName evidence="8">Glycosyl transferase family protein</fullName>
    </submittedName>
</protein>
<keyword evidence="3" id="KW-0997">Cell inner membrane</keyword>
<dbReference type="GO" id="GO:0016746">
    <property type="term" value="F:acyltransferase activity"/>
    <property type="evidence" value="ECO:0007669"/>
    <property type="project" value="UniProtKB-KW"/>
</dbReference>
<comment type="subcellular location">
    <subcellularLocation>
        <location evidence="1">Cell inner membrane</location>
    </subcellularLocation>
</comment>
<dbReference type="PANTHER" id="PTHR30606:SF9">
    <property type="entry name" value="LIPID A BIOSYNTHESIS LAUROYLTRANSFERASE"/>
    <property type="match status" value="1"/>
</dbReference>
<sequence length="321" mass="36694">MSHWSEKKEAGSLLGLKILFITYRFFGRALFRLFLLPVMLYFFLFKGTARRASLDFLARATDNADWSAWRRGWQSFTHFMTYGELLLDKLAIWFDCLDSEFVIHGFDPLDQLIAKGEGAVLLVAHMGNVDISMALAERWERAQVNALVHTAHAEKFNRMVSDVSGKRAINLIQVTDISPATAMMLSDRLSAGELLAIAGDRTAVGEGARNERLLSAEFLGEAADFPLGPFMLAALLRRPVFFLCCVKTGNRYDIHLQPLADRLIMKRGQREASLQPYVQQFADRLGEFARQFPLQWGNFYDFWRIDERQKTDHDFKEAENP</sequence>
<evidence type="ECO:0000256" key="5">
    <source>
        <dbReference type="ARBA" id="ARBA00023136"/>
    </source>
</evidence>
<evidence type="ECO:0000256" key="2">
    <source>
        <dbReference type="ARBA" id="ARBA00022475"/>
    </source>
</evidence>
<dbReference type="eggNOG" id="COG4261">
    <property type="taxonomic scope" value="Bacteria"/>
</dbReference>
<evidence type="ECO:0000256" key="4">
    <source>
        <dbReference type="ARBA" id="ARBA00022679"/>
    </source>
</evidence>
<dbReference type="AlphaFoldDB" id="K4KHJ6"/>
<dbReference type="KEGG" id="saga:M5M_06970"/>
<name>K4KHJ6_SIMAS</name>
<reference evidence="8 9" key="1">
    <citation type="journal article" date="2013" name="Genome Announc.">
        <title>Complete genome sequence of Simiduia agarivorans SA1(T), a marine bacterium able to degrade a variety of polysaccharides.</title>
        <authorList>
            <person name="Lin S.Y."/>
            <person name="Shieh W.Y."/>
            <person name="Chen J.S."/>
            <person name="Tang S.L."/>
        </authorList>
    </citation>
    <scope>NUCLEOTIDE SEQUENCE [LARGE SCALE GENOMIC DNA]</scope>
    <source>
        <strain evidence="9">DSM 21679 / JCM 13881 / BCRC 17597 / SA1</strain>
    </source>
</reference>
<dbReference type="InterPro" id="IPR014548">
    <property type="entry name" value="Ac_Trasf"/>
</dbReference>
<evidence type="ECO:0000256" key="1">
    <source>
        <dbReference type="ARBA" id="ARBA00004533"/>
    </source>
</evidence>
<dbReference type="HOGENOM" id="CLU_049421_2_1_6"/>
<proteinExistence type="predicted"/>
<evidence type="ECO:0000256" key="6">
    <source>
        <dbReference type="ARBA" id="ARBA00023315"/>
    </source>
</evidence>
<dbReference type="InterPro" id="IPR004960">
    <property type="entry name" value="LipA_acyltrans"/>
</dbReference>
<evidence type="ECO:0000256" key="7">
    <source>
        <dbReference type="SAM" id="Phobius"/>
    </source>
</evidence>
<dbReference type="Proteomes" id="UP000000466">
    <property type="component" value="Chromosome"/>
</dbReference>
<keyword evidence="7" id="KW-1133">Transmembrane helix</keyword>
<evidence type="ECO:0000313" key="8">
    <source>
        <dbReference type="EMBL" id="AFU98589.2"/>
    </source>
</evidence>
<evidence type="ECO:0000256" key="3">
    <source>
        <dbReference type="ARBA" id="ARBA00022519"/>
    </source>
</evidence>
<keyword evidence="9" id="KW-1185">Reference proteome</keyword>
<keyword evidence="5 7" id="KW-0472">Membrane</keyword>
<keyword evidence="4 8" id="KW-0808">Transferase</keyword>
<dbReference type="CDD" id="cd07984">
    <property type="entry name" value="LPLAT_LABLAT-like"/>
    <property type="match status" value="1"/>
</dbReference>
<accession>K4KHJ6</accession>
<keyword evidence="7" id="KW-0812">Transmembrane</keyword>
<gene>
    <name evidence="8" type="ordered locus">M5M_06970</name>
</gene>
<keyword evidence="6" id="KW-0012">Acyltransferase</keyword>
<dbReference type="GO" id="GO:0005886">
    <property type="term" value="C:plasma membrane"/>
    <property type="evidence" value="ECO:0007669"/>
    <property type="project" value="UniProtKB-SubCell"/>
</dbReference>
<dbReference type="PANTHER" id="PTHR30606">
    <property type="entry name" value="LIPID A BIOSYNTHESIS LAUROYL ACYLTRANSFERASE"/>
    <property type="match status" value="1"/>
</dbReference>
<evidence type="ECO:0000313" key="9">
    <source>
        <dbReference type="Proteomes" id="UP000000466"/>
    </source>
</evidence>
<dbReference type="PIRSF" id="PIRSF028561">
    <property type="entry name" value="Ac_Trasf"/>
    <property type="match status" value="1"/>
</dbReference>
<dbReference type="GO" id="GO:0009247">
    <property type="term" value="P:glycolipid biosynthetic process"/>
    <property type="evidence" value="ECO:0007669"/>
    <property type="project" value="UniProtKB-ARBA"/>
</dbReference>
<organism evidence="8 9">
    <name type="scientific">Simiduia agarivorans (strain DSM 21679 / JCM 13881 / BCRC 17597 / SA1)</name>
    <dbReference type="NCBI Taxonomy" id="1117647"/>
    <lineage>
        <taxon>Bacteria</taxon>
        <taxon>Pseudomonadati</taxon>
        <taxon>Pseudomonadota</taxon>
        <taxon>Gammaproteobacteria</taxon>
        <taxon>Cellvibrionales</taxon>
        <taxon>Cellvibrionaceae</taxon>
        <taxon>Simiduia</taxon>
    </lineage>
</organism>
<keyword evidence="2" id="KW-1003">Cell membrane</keyword>
<dbReference type="STRING" id="1117647.M5M_06970"/>
<dbReference type="Pfam" id="PF03279">
    <property type="entry name" value="Lip_A_acyltrans"/>
    <property type="match status" value="1"/>
</dbReference>
<dbReference type="EMBL" id="CP003746">
    <property type="protein sequence ID" value="AFU98589.2"/>
    <property type="molecule type" value="Genomic_DNA"/>
</dbReference>
<feature type="transmembrane region" description="Helical" evidence="7">
    <location>
        <begin position="20"/>
        <end position="44"/>
    </location>
</feature>